<dbReference type="CDD" id="cd03215">
    <property type="entry name" value="ABC_Carb_Monos_II"/>
    <property type="match status" value="1"/>
</dbReference>
<dbReference type="PROSITE" id="PS00211">
    <property type="entry name" value="ABC_TRANSPORTER_1"/>
    <property type="match status" value="1"/>
</dbReference>
<dbReference type="Gene3D" id="3.40.50.300">
    <property type="entry name" value="P-loop containing nucleotide triphosphate hydrolases"/>
    <property type="match status" value="2"/>
</dbReference>
<feature type="region of interest" description="Disordered" evidence="8">
    <location>
        <begin position="562"/>
        <end position="592"/>
    </location>
</feature>
<evidence type="ECO:0000256" key="7">
    <source>
        <dbReference type="ARBA" id="ARBA00023136"/>
    </source>
</evidence>
<gene>
    <name evidence="10" type="ORF">HHL25_16135</name>
</gene>
<reference evidence="10 11" key="1">
    <citation type="submission" date="2020-04" db="EMBL/GenBank/DDBJ databases">
        <title>Rhizobium sp. S-51 isolated from soil.</title>
        <authorList>
            <person name="Dahal R.H."/>
        </authorList>
    </citation>
    <scope>NUCLEOTIDE SEQUENCE [LARGE SCALE GENOMIC DNA]</scope>
    <source>
        <strain evidence="10 11">S-51</strain>
    </source>
</reference>
<keyword evidence="7" id="KW-0472">Membrane</keyword>
<evidence type="ECO:0000256" key="2">
    <source>
        <dbReference type="ARBA" id="ARBA00022448"/>
    </source>
</evidence>
<comment type="similarity">
    <text evidence="1">Belongs to the ABC transporter superfamily.</text>
</comment>
<dbReference type="RefSeq" id="WP_169593441.1">
    <property type="nucleotide sequence ID" value="NZ_JABBGK010000003.1"/>
</dbReference>
<dbReference type="InterPro" id="IPR027417">
    <property type="entry name" value="P-loop_NTPase"/>
</dbReference>
<feature type="domain" description="ABC transporter" evidence="9">
    <location>
        <begin position="17"/>
        <end position="251"/>
    </location>
</feature>
<evidence type="ECO:0000256" key="1">
    <source>
        <dbReference type="ARBA" id="ARBA00005417"/>
    </source>
</evidence>
<evidence type="ECO:0000256" key="3">
    <source>
        <dbReference type="ARBA" id="ARBA00022597"/>
    </source>
</evidence>
<name>A0A7Y0FX76_9HYPH</name>
<dbReference type="InterPro" id="IPR003593">
    <property type="entry name" value="AAA+_ATPase"/>
</dbReference>
<feature type="domain" description="ABC transporter" evidence="9">
    <location>
        <begin position="265"/>
        <end position="514"/>
    </location>
</feature>
<dbReference type="GO" id="GO:0005524">
    <property type="term" value="F:ATP binding"/>
    <property type="evidence" value="ECO:0007669"/>
    <property type="project" value="UniProtKB-KW"/>
</dbReference>
<keyword evidence="6 10" id="KW-0067">ATP-binding</keyword>
<dbReference type="InterPro" id="IPR050107">
    <property type="entry name" value="ABC_carbohydrate_import_ATPase"/>
</dbReference>
<keyword evidence="2" id="KW-0813">Transport</keyword>
<keyword evidence="3" id="KW-0762">Sugar transport</keyword>
<dbReference type="PROSITE" id="PS50893">
    <property type="entry name" value="ABC_TRANSPORTER_2"/>
    <property type="match status" value="2"/>
</dbReference>
<evidence type="ECO:0000256" key="5">
    <source>
        <dbReference type="ARBA" id="ARBA00022741"/>
    </source>
</evidence>
<dbReference type="PANTHER" id="PTHR43790">
    <property type="entry name" value="CARBOHYDRATE TRANSPORT ATP-BINDING PROTEIN MG119-RELATED"/>
    <property type="match status" value="1"/>
</dbReference>
<dbReference type="GO" id="GO:0016887">
    <property type="term" value="F:ATP hydrolysis activity"/>
    <property type="evidence" value="ECO:0007669"/>
    <property type="project" value="InterPro"/>
</dbReference>
<dbReference type="EMBL" id="JABBGK010000003">
    <property type="protein sequence ID" value="NML75660.1"/>
    <property type="molecule type" value="Genomic_DNA"/>
</dbReference>
<organism evidence="10 11">
    <name type="scientific">Rhizobium terricola</name>
    <dbReference type="NCBI Taxonomy" id="2728849"/>
    <lineage>
        <taxon>Bacteria</taxon>
        <taxon>Pseudomonadati</taxon>
        <taxon>Pseudomonadota</taxon>
        <taxon>Alphaproteobacteria</taxon>
        <taxon>Hyphomicrobiales</taxon>
        <taxon>Rhizobiaceae</taxon>
        <taxon>Rhizobium/Agrobacterium group</taxon>
        <taxon>Rhizobium</taxon>
    </lineage>
</organism>
<evidence type="ECO:0000313" key="10">
    <source>
        <dbReference type="EMBL" id="NML75660.1"/>
    </source>
</evidence>
<proteinExistence type="inferred from homology"/>
<dbReference type="AlphaFoldDB" id="A0A7Y0FX76"/>
<dbReference type="SUPFAM" id="SSF52540">
    <property type="entry name" value="P-loop containing nucleoside triphosphate hydrolases"/>
    <property type="match status" value="2"/>
</dbReference>
<evidence type="ECO:0000256" key="4">
    <source>
        <dbReference type="ARBA" id="ARBA00022737"/>
    </source>
</evidence>
<dbReference type="Pfam" id="PF00005">
    <property type="entry name" value="ABC_tran"/>
    <property type="match status" value="2"/>
</dbReference>
<dbReference type="InterPro" id="IPR003439">
    <property type="entry name" value="ABC_transporter-like_ATP-bd"/>
</dbReference>
<evidence type="ECO:0000313" key="11">
    <source>
        <dbReference type="Proteomes" id="UP000541470"/>
    </source>
</evidence>
<keyword evidence="11" id="KW-1185">Reference proteome</keyword>
<dbReference type="CDD" id="cd03216">
    <property type="entry name" value="ABC_Carb_Monos_I"/>
    <property type="match status" value="1"/>
</dbReference>
<comment type="caution">
    <text evidence="10">The sequence shown here is derived from an EMBL/GenBank/DDBJ whole genome shotgun (WGS) entry which is preliminary data.</text>
</comment>
<keyword evidence="5" id="KW-0547">Nucleotide-binding</keyword>
<accession>A0A7Y0FX76</accession>
<protein>
    <submittedName>
        <fullName evidence="10">Sugar ABC transporter ATP-binding protein</fullName>
    </submittedName>
</protein>
<dbReference type="Proteomes" id="UP000541470">
    <property type="component" value="Unassembled WGS sequence"/>
</dbReference>
<dbReference type="PANTHER" id="PTHR43790:SF9">
    <property type="entry name" value="GALACTOFURANOSE TRANSPORTER ATP-BINDING PROTEIN YTFR"/>
    <property type="match status" value="1"/>
</dbReference>
<evidence type="ECO:0000256" key="8">
    <source>
        <dbReference type="SAM" id="MobiDB-lite"/>
    </source>
</evidence>
<evidence type="ECO:0000256" key="6">
    <source>
        <dbReference type="ARBA" id="ARBA00022840"/>
    </source>
</evidence>
<evidence type="ECO:0000259" key="9">
    <source>
        <dbReference type="PROSITE" id="PS50893"/>
    </source>
</evidence>
<sequence length="617" mass="66094">MTSIAPEIAQPAGRETILVRGVKKYFGPTRALDGASFSARAGEIHAIVGGNGCGKSTMAKVVSGILPVDSGTVSILGETPSTPAESRALGISTVYQEVLVADESSVVDNIFMGSDRLFSKTLSQDRKVARAAELMEELSGEPIDPHALVGTLPLGLKQWITIARALLSEPKILILDESSAALDFDSTERLFARMRALRDRGTTILIVTHRIAELVRISDRATVFRDGRDVGVLEKADITEKNLLRLMTGDDRSGGHGHAEAPVPTNSERAMKARKLAVWPNSKPFDFDLRRGEVLGIAGLDGQGQDAFVRVLAGVMSASQGMVQVASRDGSWQPVRNLAEAVANKVAYVSGDRKREGIFASLSIFENMVMPLYREKKRGGILGFIDRGTLSTLFKREADNLLIKFGVKEDRITSLSGGNQQKVLIGRGFAMRPDVIILNDPARGIDVGAKTELYRHLRNYAEEGRAVIYLSSEIEEFLGFATRVIVFRDGAPFDAFDGRGLEPKRVLEAMFGQTGGEGLASATFGLRPGAPQASGMAAASAEPLPGDGVRIRVDMPADLKPNPVSQVLPHAAGGSSPAAVDPSPEISASHARSIPAAKPIRIVEFGENGVRIEGGRR</sequence>
<keyword evidence="4" id="KW-0677">Repeat</keyword>
<dbReference type="InterPro" id="IPR017871">
    <property type="entry name" value="ABC_transporter-like_CS"/>
</dbReference>
<dbReference type="SMART" id="SM00382">
    <property type="entry name" value="AAA"/>
    <property type="match status" value="2"/>
</dbReference>